<comment type="caution">
    <text evidence="4">The sequence shown here is derived from an EMBL/GenBank/DDBJ whole genome shotgun (WGS) entry which is preliminary data.</text>
</comment>
<dbReference type="RefSeq" id="WP_184529809.1">
    <property type="nucleotide sequence ID" value="NZ_JACHGK010000025.1"/>
</dbReference>
<feature type="transmembrane region" description="Helical" evidence="2">
    <location>
        <begin position="138"/>
        <end position="158"/>
    </location>
</feature>
<keyword evidence="2" id="KW-0812">Transmembrane</keyword>
<sequence length="730" mass="84456">MRYHHGFASFLLYCFGFVLVTEWIWPVKVLTDTANIWVFIVFLAVSFLLTYLGTPLIWSLAAKGMVIMYLLHWLYFEGSFLQLDWVMVFFQDIQQNIAFIFSANIPEVSNLFRSLLLFILLWLMTYLLHYWLIQRRRILLFFIMTIAYITVLDTFTPYEAANSIVRTVIIGFLCLGVLLFYRMRESEGMDGGFTSFRKWLFPLAVLLSLSVMLGFALPKQAPIWPDPVPYMQGLSSQTEGNQHAAVQRVGYGTDDSRLGGPFTGDSTVVFRTEVESSHYWKVETKDVYTGKGWIQSIQDAEAISFSQNSDTPVSSFAARNTRDKKAETSFVYQLKDYPHIIYPLGVKSIQSDYHAEFKFDPALEKIYSVDDSQSVALPSYSVTFEKAAYQKSDLTSVENASGISRDFMNRYTQLPETIPHRVRELAEEITAGKDNWFDQAKAIEQYLQGSHFSYDTKDVQIPGKNEDYVDQFLFESRRGYCDNFSSSMAALLRSIDIPARWVKGYTAGEFNGSNRNLQLYEITNDNAHSWVEVYFPDAGWVSFEPTPGFSNHVSFQSDEQGKNPAENTEPTPEKDAPKQEAEQPLEKTKTEEDHSSEQIWHNWKGAAERSWKWFAAAGITAAVLVLLLFRFRVKWLPYYYIWRFKRAVNDESFPEAYVILLKQLQRCGLKRNKGQTLREYALMIDKHFSTDEMTMLTVRYEQYLYGTGVEMGSWSEMMELWEYLIKRTIA</sequence>
<keyword evidence="2" id="KW-1133">Transmembrane helix</keyword>
<dbReference type="Pfam" id="PF11992">
    <property type="entry name" value="TgpA_N"/>
    <property type="match status" value="1"/>
</dbReference>
<evidence type="ECO:0000259" key="3">
    <source>
        <dbReference type="SMART" id="SM00460"/>
    </source>
</evidence>
<feature type="transmembrane region" description="Helical" evidence="2">
    <location>
        <begin position="37"/>
        <end position="58"/>
    </location>
</feature>
<proteinExistence type="predicted"/>
<keyword evidence="5" id="KW-1185">Reference proteome</keyword>
<dbReference type="InterPro" id="IPR002931">
    <property type="entry name" value="Transglutaminase-like"/>
</dbReference>
<feature type="region of interest" description="Disordered" evidence="1">
    <location>
        <begin position="552"/>
        <end position="598"/>
    </location>
</feature>
<feature type="transmembrane region" description="Helical" evidence="2">
    <location>
        <begin position="199"/>
        <end position="217"/>
    </location>
</feature>
<dbReference type="GO" id="GO:0008233">
    <property type="term" value="F:peptidase activity"/>
    <property type="evidence" value="ECO:0007669"/>
    <property type="project" value="UniProtKB-KW"/>
</dbReference>
<feature type="compositionally biased region" description="Basic and acidic residues" evidence="1">
    <location>
        <begin position="571"/>
        <end position="596"/>
    </location>
</feature>
<evidence type="ECO:0000313" key="4">
    <source>
        <dbReference type="EMBL" id="MBB6447657.1"/>
    </source>
</evidence>
<feature type="transmembrane region" description="Helical" evidence="2">
    <location>
        <begin position="7"/>
        <end position="25"/>
    </location>
</feature>
<dbReference type="InterPro" id="IPR052901">
    <property type="entry name" value="Bact_TGase-like"/>
</dbReference>
<evidence type="ECO:0000256" key="2">
    <source>
        <dbReference type="SAM" id="Phobius"/>
    </source>
</evidence>
<dbReference type="Gene3D" id="3.10.620.30">
    <property type="match status" value="1"/>
</dbReference>
<keyword evidence="4" id="KW-0378">Hydrolase</keyword>
<dbReference type="AlphaFoldDB" id="A0A7X0LYL9"/>
<dbReference type="InterPro" id="IPR038765">
    <property type="entry name" value="Papain-like_cys_pep_sf"/>
</dbReference>
<dbReference type="Pfam" id="PF01841">
    <property type="entry name" value="Transglut_core"/>
    <property type="match status" value="1"/>
</dbReference>
<accession>A0A7X0LYL9</accession>
<feature type="domain" description="Transglutaminase-like" evidence="3">
    <location>
        <begin position="473"/>
        <end position="547"/>
    </location>
</feature>
<dbReference type="SMART" id="SM00460">
    <property type="entry name" value="TGc"/>
    <property type="match status" value="1"/>
</dbReference>
<reference evidence="4 5" key="1">
    <citation type="submission" date="2020-08" db="EMBL/GenBank/DDBJ databases">
        <title>Genomic Encyclopedia of Type Strains, Phase IV (KMG-IV): sequencing the most valuable type-strain genomes for metagenomic binning, comparative biology and taxonomic classification.</title>
        <authorList>
            <person name="Goeker M."/>
        </authorList>
    </citation>
    <scope>NUCLEOTIDE SEQUENCE [LARGE SCALE GENOMIC DNA]</scope>
    <source>
        <strain evidence="4 5">DSM 5391</strain>
    </source>
</reference>
<feature type="transmembrane region" description="Helical" evidence="2">
    <location>
        <begin position="70"/>
        <end position="91"/>
    </location>
</feature>
<gene>
    <name evidence="4" type="ORF">HNR53_004345</name>
</gene>
<keyword evidence="4" id="KW-0645">Protease</keyword>
<feature type="transmembrane region" description="Helical" evidence="2">
    <location>
        <begin position="164"/>
        <end position="183"/>
    </location>
</feature>
<organism evidence="4 5">
    <name type="scientific">Bacillus benzoevorans</name>
    <dbReference type="NCBI Taxonomy" id="1456"/>
    <lineage>
        <taxon>Bacteria</taxon>
        <taxon>Bacillati</taxon>
        <taxon>Bacillota</taxon>
        <taxon>Bacilli</taxon>
        <taxon>Bacillales</taxon>
        <taxon>Bacillaceae</taxon>
        <taxon>Bacillus</taxon>
    </lineage>
</organism>
<protein>
    <submittedName>
        <fullName evidence="4">Transglutaminase-like putative cysteine protease</fullName>
    </submittedName>
</protein>
<evidence type="ECO:0000256" key="1">
    <source>
        <dbReference type="SAM" id="MobiDB-lite"/>
    </source>
</evidence>
<dbReference type="InterPro" id="IPR021878">
    <property type="entry name" value="TgpA_N"/>
</dbReference>
<feature type="transmembrane region" description="Helical" evidence="2">
    <location>
        <begin position="111"/>
        <end position="131"/>
    </location>
</feature>
<dbReference type="EMBL" id="JACHGK010000025">
    <property type="protein sequence ID" value="MBB6447657.1"/>
    <property type="molecule type" value="Genomic_DNA"/>
</dbReference>
<name>A0A7X0LYL9_9BACI</name>
<evidence type="ECO:0000313" key="5">
    <source>
        <dbReference type="Proteomes" id="UP000531594"/>
    </source>
</evidence>
<dbReference type="SUPFAM" id="SSF54001">
    <property type="entry name" value="Cysteine proteinases"/>
    <property type="match status" value="1"/>
</dbReference>
<feature type="transmembrane region" description="Helical" evidence="2">
    <location>
        <begin position="611"/>
        <end position="629"/>
    </location>
</feature>
<dbReference type="PANTHER" id="PTHR42736:SF1">
    <property type="entry name" value="PROTEIN-GLUTAMINE GAMMA-GLUTAMYLTRANSFERASE"/>
    <property type="match status" value="1"/>
</dbReference>
<dbReference type="Proteomes" id="UP000531594">
    <property type="component" value="Unassembled WGS sequence"/>
</dbReference>
<keyword evidence="2" id="KW-0472">Membrane</keyword>
<dbReference type="GO" id="GO:0006508">
    <property type="term" value="P:proteolysis"/>
    <property type="evidence" value="ECO:0007669"/>
    <property type="project" value="UniProtKB-KW"/>
</dbReference>
<dbReference type="PANTHER" id="PTHR42736">
    <property type="entry name" value="PROTEIN-GLUTAMINE GAMMA-GLUTAMYLTRANSFERASE"/>
    <property type="match status" value="1"/>
</dbReference>